<evidence type="ECO:0000256" key="1">
    <source>
        <dbReference type="SAM" id="MobiDB-lite"/>
    </source>
</evidence>
<accession>A0ABC9XMV1</accession>
<evidence type="ECO:0000313" key="2">
    <source>
        <dbReference type="EMBL" id="GAB0198919.1"/>
    </source>
</evidence>
<comment type="caution">
    <text evidence="2">The sequence shown here is derived from an EMBL/GenBank/DDBJ whole genome shotgun (WGS) entry which is preliminary data.</text>
</comment>
<organism evidence="2 3">
    <name type="scientific">Grus japonensis</name>
    <name type="common">Japanese crane</name>
    <name type="synonym">Red-crowned crane</name>
    <dbReference type="NCBI Taxonomy" id="30415"/>
    <lineage>
        <taxon>Eukaryota</taxon>
        <taxon>Metazoa</taxon>
        <taxon>Chordata</taxon>
        <taxon>Craniata</taxon>
        <taxon>Vertebrata</taxon>
        <taxon>Euteleostomi</taxon>
        <taxon>Archelosauria</taxon>
        <taxon>Archosauria</taxon>
        <taxon>Dinosauria</taxon>
        <taxon>Saurischia</taxon>
        <taxon>Theropoda</taxon>
        <taxon>Coelurosauria</taxon>
        <taxon>Aves</taxon>
        <taxon>Neognathae</taxon>
        <taxon>Neoaves</taxon>
        <taxon>Gruiformes</taxon>
        <taxon>Gruidae</taxon>
        <taxon>Grus</taxon>
    </lineage>
</organism>
<protein>
    <submittedName>
        <fullName evidence="2">Uncharacterized protein</fullName>
    </submittedName>
</protein>
<feature type="region of interest" description="Disordered" evidence="1">
    <location>
        <begin position="1"/>
        <end position="39"/>
    </location>
</feature>
<keyword evidence="3" id="KW-1185">Reference proteome</keyword>
<dbReference type="Proteomes" id="UP001623348">
    <property type="component" value="Unassembled WGS sequence"/>
</dbReference>
<dbReference type="EMBL" id="BAAFJT010000022">
    <property type="protein sequence ID" value="GAB0198919.1"/>
    <property type="molecule type" value="Genomic_DNA"/>
</dbReference>
<reference evidence="2 3" key="1">
    <citation type="submission" date="2024-06" db="EMBL/GenBank/DDBJ databases">
        <title>The draft genome of Grus japonensis, version 3.</title>
        <authorList>
            <person name="Nabeshima K."/>
            <person name="Suzuki S."/>
            <person name="Onuma M."/>
        </authorList>
    </citation>
    <scope>NUCLEOTIDE SEQUENCE [LARGE SCALE GENOMIC DNA]</scope>
    <source>
        <strain evidence="2 3">451A</strain>
    </source>
</reference>
<proteinExistence type="predicted"/>
<name>A0ABC9XMV1_GRUJA</name>
<sequence>MRMSRQGVKLDINTGGDSGQVLQGASEGRSGVSMSGPRRSRVATVGTGYAFEAPQAMTATVSVSGMSS</sequence>
<dbReference type="AlphaFoldDB" id="A0ABC9XMV1"/>
<gene>
    <name evidence="2" type="ORF">GRJ2_002357300</name>
</gene>
<evidence type="ECO:0000313" key="3">
    <source>
        <dbReference type="Proteomes" id="UP001623348"/>
    </source>
</evidence>